<sequence>MWRRFRSRNHGNELLRRPPSPRATSLSLSSSCVRRAAGTARHGEVTTGEASVEVVSHGVVGWRVDGEQGVDLQIRFSLYLSCADGEQDDDVKGPGELTAARPGEPASRGLLHQPRGVMELVGADMRCPPAQQPDLRHSGKEIINCPRVVFEERPGKKYQARSSCSSPACS</sequence>
<name>A0A5J9SKH5_9POAL</name>
<organism evidence="2 3">
    <name type="scientific">Eragrostis curvula</name>
    <name type="common">weeping love grass</name>
    <dbReference type="NCBI Taxonomy" id="38414"/>
    <lineage>
        <taxon>Eukaryota</taxon>
        <taxon>Viridiplantae</taxon>
        <taxon>Streptophyta</taxon>
        <taxon>Embryophyta</taxon>
        <taxon>Tracheophyta</taxon>
        <taxon>Spermatophyta</taxon>
        <taxon>Magnoliopsida</taxon>
        <taxon>Liliopsida</taxon>
        <taxon>Poales</taxon>
        <taxon>Poaceae</taxon>
        <taxon>PACMAD clade</taxon>
        <taxon>Chloridoideae</taxon>
        <taxon>Eragrostideae</taxon>
        <taxon>Eragrostidinae</taxon>
        <taxon>Eragrostis</taxon>
    </lineage>
</organism>
<feature type="non-terminal residue" evidence="2">
    <location>
        <position position="1"/>
    </location>
</feature>
<comment type="caution">
    <text evidence="2">The sequence shown here is derived from an EMBL/GenBank/DDBJ whole genome shotgun (WGS) entry which is preliminary data.</text>
</comment>
<gene>
    <name evidence="2" type="ORF">EJB05_55132</name>
</gene>
<evidence type="ECO:0000313" key="2">
    <source>
        <dbReference type="EMBL" id="TVT99463.1"/>
    </source>
</evidence>
<reference evidence="2 3" key="1">
    <citation type="journal article" date="2019" name="Sci. Rep.">
        <title>A high-quality genome of Eragrostis curvula grass provides insights into Poaceae evolution and supports new strategies to enhance forage quality.</title>
        <authorList>
            <person name="Carballo J."/>
            <person name="Santos B.A.C.M."/>
            <person name="Zappacosta D."/>
            <person name="Garbus I."/>
            <person name="Selva J.P."/>
            <person name="Gallo C.A."/>
            <person name="Diaz A."/>
            <person name="Albertini E."/>
            <person name="Caccamo M."/>
            <person name="Echenique V."/>
        </authorList>
    </citation>
    <scope>NUCLEOTIDE SEQUENCE [LARGE SCALE GENOMIC DNA]</scope>
    <source>
        <strain evidence="3">cv. Victoria</strain>
        <tissue evidence="2">Leaf</tissue>
    </source>
</reference>
<keyword evidence="3" id="KW-1185">Reference proteome</keyword>
<dbReference type="Gramene" id="TVT99463">
    <property type="protein sequence ID" value="TVT99463"/>
    <property type="gene ID" value="EJB05_55132"/>
</dbReference>
<feature type="region of interest" description="Disordered" evidence="1">
    <location>
        <begin position="87"/>
        <end position="110"/>
    </location>
</feature>
<feature type="region of interest" description="Disordered" evidence="1">
    <location>
        <begin position="1"/>
        <end position="30"/>
    </location>
</feature>
<dbReference type="Proteomes" id="UP000324897">
    <property type="component" value="Unassembled WGS sequence"/>
</dbReference>
<dbReference type="AlphaFoldDB" id="A0A5J9SKH5"/>
<dbReference type="EMBL" id="RWGY01000714">
    <property type="protein sequence ID" value="TVT99463.1"/>
    <property type="molecule type" value="Genomic_DNA"/>
</dbReference>
<evidence type="ECO:0000313" key="3">
    <source>
        <dbReference type="Proteomes" id="UP000324897"/>
    </source>
</evidence>
<accession>A0A5J9SKH5</accession>
<proteinExistence type="predicted"/>
<evidence type="ECO:0000256" key="1">
    <source>
        <dbReference type="SAM" id="MobiDB-lite"/>
    </source>
</evidence>
<protein>
    <submittedName>
        <fullName evidence="2">Uncharacterized protein</fullName>
    </submittedName>
</protein>